<protein>
    <submittedName>
        <fullName evidence="2">DUF5690 family protein</fullName>
    </submittedName>
</protein>
<keyword evidence="3" id="KW-1185">Reference proteome</keyword>
<feature type="transmembrane region" description="Helical" evidence="1">
    <location>
        <begin position="389"/>
        <end position="409"/>
    </location>
</feature>
<dbReference type="InterPro" id="IPR043745">
    <property type="entry name" value="DUF5690"/>
</dbReference>
<keyword evidence="1" id="KW-0472">Membrane</keyword>
<evidence type="ECO:0000256" key="1">
    <source>
        <dbReference type="SAM" id="Phobius"/>
    </source>
</evidence>
<gene>
    <name evidence="2" type="ORF">WJU22_20445</name>
</gene>
<feature type="transmembrane region" description="Helical" evidence="1">
    <location>
        <begin position="354"/>
        <end position="377"/>
    </location>
</feature>
<name>A0ABZ2Z0Y7_9BACT</name>
<proteinExistence type="predicted"/>
<feature type="transmembrane region" description="Helical" evidence="1">
    <location>
        <begin position="105"/>
        <end position="126"/>
    </location>
</feature>
<feature type="transmembrane region" description="Helical" evidence="1">
    <location>
        <begin position="47"/>
        <end position="67"/>
    </location>
</feature>
<dbReference type="RefSeq" id="WP_341840027.1">
    <property type="nucleotide sequence ID" value="NZ_CP149792.1"/>
</dbReference>
<dbReference type="InterPro" id="IPR036259">
    <property type="entry name" value="MFS_trans_sf"/>
</dbReference>
<feature type="transmembrane region" description="Helical" evidence="1">
    <location>
        <begin position="293"/>
        <end position="311"/>
    </location>
</feature>
<feature type="transmembrane region" description="Helical" evidence="1">
    <location>
        <begin position="79"/>
        <end position="99"/>
    </location>
</feature>
<feature type="transmembrane region" description="Helical" evidence="1">
    <location>
        <begin position="259"/>
        <end position="281"/>
    </location>
</feature>
<evidence type="ECO:0000313" key="2">
    <source>
        <dbReference type="EMBL" id="WZN45273.1"/>
    </source>
</evidence>
<feature type="transmembrane region" description="Helical" evidence="1">
    <location>
        <begin position="219"/>
        <end position="239"/>
    </location>
</feature>
<feature type="transmembrane region" description="Helical" evidence="1">
    <location>
        <begin position="317"/>
        <end position="334"/>
    </location>
</feature>
<feature type="transmembrane region" description="Helical" evidence="1">
    <location>
        <begin position="170"/>
        <end position="187"/>
    </location>
</feature>
<organism evidence="2 3">
    <name type="scientific">Chitinophaga caseinilytica</name>
    <dbReference type="NCBI Taxonomy" id="2267521"/>
    <lineage>
        <taxon>Bacteria</taxon>
        <taxon>Pseudomonadati</taxon>
        <taxon>Bacteroidota</taxon>
        <taxon>Chitinophagia</taxon>
        <taxon>Chitinophagales</taxon>
        <taxon>Chitinophagaceae</taxon>
        <taxon>Chitinophaga</taxon>
    </lineage>
</organism>
<feature type="transmembrane region" description="Helical" evidence="1">
    <location>
        <begin position="138"/>
        <end position="158"/>
    </location>
</feature>
<dbReference type="SUPFAM" id="SSF103473">
    <property type="entry name" value="MFS general substrate transporter"/>
    <property type="match status" value="1"/>
</dbReference>
<reference evidence="2 3" key="1">
    <citation type="submission" date="2024-03" db="EMBL/GenBank/DDBJ databases">
        <title>Chitinophaga caseinilytica sp. nov., a casein hydrolysing bacterium isolated from forest soil.</title>
        <authorList>
            <person name="Lee D.S."/>
            <person name="Han D.M."/>
            <person name="Baek J.H."/>
            <person name="Choi D.G."/>
            <person name="Jeon J.H."/>
            <person name="Jeon C.O."/>
        </authorList>
    </citation>
    <scope>NUCLEOTIDE SEQUENCE [LARGE SCALE GENOMIC DNA]</scope>
    <source>
        <strain evidence="2 3">KACC 19118</strain>
    </source>
</reference>
<dbReference type="Proteomes" id="UP001449657">
    <property type="component" value="Chromosome"/>
</dbReference>
<evidence type="ECO:0000313" key="3">
    <source>
        <dbReference type="Proteomes" id="UP001449657"/>
    </source>
</evidence>
<dbReference type="EMBL" id="CP150096">
    <property type="protein sequence ID" value="WZN45273.1"/>
    <property type="molecule type" value="Genomic_DNA"/>
</dbReference>
<sequence>MQFSRRELGVAAFAAVTAFCAYTAIFSFRKAFNVGAFGGYALWGMDYKTVLVVSQVFGYMLSKFYGIRFIAAMQRKNRHWLILGLTGVAWLAWALFAVVPPPHNWWCLFLNGFPLGMLWGVVFSYIEGRRTTDMISAALAVSFIFASGLAKSVAQWVMEGWGVSEYGMPFVVGCVFMPVLIVFVLLLEKIPPPGPADRKQRMERLPMSAAERRGLLRRFWPGIALLVVIYILVTILREVRDSFMADMWRASGEPFQPGVFAGTESLISLIILVLIAAMSWLNHNFRAFIVTQWIMLAGFALTLCGAMLFSAGHLGMYAWMLLAGLGLYMVYIPFNSLLFDRFIAAFRFTGNVGFLIYIADAFGYLGSVGVMLAKSVFQLQLNWLEFYTGLVKIAGVTGLAGTVAAMYWFRRKYRKSAPLLQQPDQQ</sequence>
<keyword evidence="1" id="KW-0812">Transmembrane</keyword>
<accession>A0ABZ2Z0Y7</accession>
<dbReference type="Pfam" id="PF18943">
    <property type="entry name" value="DUF5690"/>
    <property type="match status" value="1"/>
</dbReference>
<keyword evidence="1" id="KW-1133">Transmembrane helix</keyword>